<evidence type="ECO:0000256" key="1">
    <source>
        <dbReference type="ARBA" id="ARBA00022553"/>
    </source>
</evidence>
<dbReference type="InterPro" id="IPR000792">
    <property type="entry name" value="Tscrpt_reg_LuxR_C"/>
</dbReference>
<dbReference type="Pfam" id="PF00072">
    <property type="entry name" value="Response_reg"/>
    <property type="match status" value="1"/>
</dbReference>
<dbReference type="InterPro" id="IPR051015">
    <property type="entry name" value="EvgA-like"/>
</dbReference>
<dbReference type="PROSITE" id="PS50043">
    <property type="entry name" value="HTH_LUXR_2"/>
    <property type="match status" value="1"/>
</dbReference>
<dbReference type="SUPFAM" id="SSF46894">
    <property type="entry name" value="C-terminal effector domain of the bipartite response regulators"/>
    <property type="match status" value="1"/>
</dbReference>
<dbReference type="GO" id="GO:0003677">
    <property type="term" value="F:DNA binding"/>
    <property type="evidence" value="ECO:0007669"/>
    <property type="project" value="UniProtKB-KW"/>
</dbReference>
<dbReference type="InterPro" id="IPR001789">
    <property type="entry name" value="Sig_transdc_resp-reg_receiver"/>
</dbReference>
<feature type="domain" description="HTH luxR-type" evidence="4">
    <location>
        <begin position="136"/>
        <end position="201"/>
    </location>
</feature>
<dbReference type="SUPFAM" id="SSF52172">
    <property type="entry name" value="CheY-like"/>
    <property type="match status" value="1"/>
</dbReference>
<dbReference type="PANTHER" id="PTHR45566">
    <property type="entry name" value="HTH-TYPE TRANSCRIPTIONAL REGULATOR YHJB-RELATED"/>
    <property type="match status" value="1"/>
</dbReference>
<sequence length="208" mass="23435">MLRSQPKDCLVIDNFPLVREAISRIVSSIEDINLVHQISDIQVALDLVKAGSIDLIVLDVNLAEADGFEFMRRAFAAGYRGKAIFISSYGYPIYSETAYKLGVNGYISKSEDPALIRDAISGVMRGYNLFKTDYKVRNRKIVLSQRETVVFNYLKKGYTNKQISEFLSLSAKTISTYKSRILDKYEANSIVELVNSHDVVESEIRLAS</sequence>
<dbReference type="PROSITE" id="PS50110">
    <property type="entry name" value="RESPONSE_REGULATORY"/>
    <property type="match status" value="1"/>
</dbReference>
<proteinExistence type="predicted"/>
<evidence type="ECO:0000256" key="2">
    <source>
        <dbReference type="ARBA" id="ARBA00023125"/>
    </source>
</evidence>
<evidence type="ECO:0000259" key="4">
    <source>
        <dbReference type="PROSITE" id="PS50043"/>
    </source>
</evidence>
<dbReference type="CDD" id="cd17535">
    <property type="entry name" value="REC_NarL-like"/>
    <property type="match status" value="1"/>
</dbReference>
<dbReference type="SMART" id="SM00448">
    <property type="entry name" value="REC"/>
    <property type="match status" value="1"/>
</dbReference>
<keyword evidence="2" id="KW-0238">DNA-binding</keyword>
<dbReference type="GO" id="GO:0000160">
    <property type="term" value="P:phosphorelay signal transduction system"/>
    <property type="evidence" value="ECO:0007669"/>
    <property type="project" value="InterPro"/>
</dbReference>
<protein>
    <submittedName>
        <fullName evidence="6">Response regulator transcription factor</fullName>
    </submittedName>
</protein>
<gene>
    <name evidence="6" type="ORF">MD535_06815</name>
</gene>
<dbReference type="GO" id="GO:0006355">
    <property type="term" value="P:regulation of DNA-templated transcription"/>
    <property type="evidence" value="ECO:0007669"/>
    <property type="project" value="InterPro"/>
</dbReference>
<dbReference type="PROSITE" id="PS00622">
    <property type="entry name" value="HTH_LUXR_1"/>
    <property type="match status" value="1"/>
</dbReference>
<keyword evidence="1 3" id="KW-0597">Phosphoprotein</keyword>
<evidence type="ECO:0000256" key="3">
    <source>
        <dbReference type="PROSITE-ProRule" id="PRU00169"/>
    </source>
</evidence>
<evidence type="ECO:0000259" key="5">
    <source>
        <dbReference type="PROSITE" id="PS50110"/>
    </source>
</evidence>
<dbReference type="AlphaFoldDB" id="A0A9X3CM14"/>
<feature type="domain" description="Response regulatory" evidence="5">
    <location>
        <begin position="8"/>
        <end position="124"/>
    </location>
</feature>
<dbReference type="InterPro" id="IPR058245">
    <property type="entry name" value="NreC/VraR/RcsB-like_REC"/>
</dbReference>
<name>A0A9X3CM14_9VIBR</name>
<accession>A0A9X3CM14</accession>
<evidence type="ECO:0000313" key="7">
    <source>
        <dbReference type="Proteomes" id="UP001155587"/>
    </source>
</evidence>
<dbReference type="CDD" id="cd06170">
    <property type="entry name" value="LuxR_C_like"/>
    <property type="match status" value="1"/>
</dbReference>
<dbReference type="Pfam" id="PF00196">
    <property type="entry name" value="GerE"/>
    <property type="match status" value="1"/>
</dbReference>
<dbReference type="RefSeq" id="WP_265674134.1">
    <property type="nucleotide sequence ID" value="NZ_JAKRRY010000006.1"/>
</dbReference>
<dbReference type="Gene3D" id="3.40.50.2300">
    <property type="match status" value="1"/>
</dbReference>
<organism evidence="6 7">
    <name type="scientific">Vibrio qingdaonensis</name>
    <dbReference type="NCBI Taxonomy" id="2829491"/>
    <lineage>
        <taxon>Bacteria</taxon>
        <taxon>Pseudomonadati</taxon>
        <taxon>Pseudomonadota</taxon>
        <taxon>Gammaproteobacteria</taxon>
        <taxon>Vibrionales</taxon>
        <taxon>Vibrionaceae</taxon>
        <taxon>Vibrio</taxon>
    </lineage>
</organism>
<keyword evidence="7" id="KW-1185">Reference proteome</keyword>
<feature type="modified residue" description="4-aspartylphosphate" evidence="3">
    <location>
        <position position="59"/>
    </location>
</feature>
<evidence type="ECO:0000313" key="6">
    <source>
        <dbReference type="EMBL" id="MCW8345721.1"/>
    </source>
</evidence>
<dbReference type="EMBL" id="JAKRRY010000006">
    <property type="protein sequence ID" value="MCW8345721.1"/>
    <property type="molecule type" value="Genomic_DNA"/>
</dbReference>
<dbReference type="Proteomes" id="UP001155587">
    <property type="component" value="Unassembled WGS sequence"/>
</dbReference>
<dbReference type="InterPro" id="IPR016032">
    <property type="entry name" value="Sig_transdc_resp-reg_C-effctor"/>
</dbReference>
<comment type="caution">
    <text evidence="6">The sequence shown here is derived from an EMBL/GenBank/DDBJ whole genome shotgun (WGS) entry which is preliminary data.</text>
</comment>
<dbReference type="PANTHER" id="PTHR45566:SF1">
    <property type="entry name" value="HTH-TYPE TRANSCRIPTIONAL REGULATOR YHJB-RELATED"/>
    <property type="match status" value="1"/>
</dbReference>
<reference evidence="6" key="1">
    <citation type="submission" date="2022-02" db="EMBL/GenBank/DDBJ databases">
        <title>Vibrio sp. nov, a new bacterium isolated from seawater.</title>
        <authorList>
            <person name="Yuan Y."/>
        </authorList>
    </citation>
    <scope>NUCLEOTIDE SEQUENCE</scope>
    <source>
        <strain evidence="6">ZSDZ65</strain>
    </source>
</reference>
<dbReference type="PRINTS" id="PR00038">
    <property type="entry name" value="HTHLUXR"/>
</dbReference>
<dbReference type="InterPro" id="IPR011006">
    <property type="entry name" value="CheY-like_superfamily"/>
</dbReference>
<dbReference type="SMART" id="SM00421">
    <property type="entry name" value="HTH_LUXR"/>
    <property type="match status" value="1"/>
</dbReference>